<dbReference type="Pfam" id="PF03167">
    <property type="entry name" value="UDG"/>
    <property type="match status" value="1"/>
</dbReference>
<keyword evidence="3" id="KW-1185">Reference proteome</keyword>
<dbReference type="InterPro" id="IPR047124">
    <property type="entry name" value="HI_0220.2"/>
</dbReference>
<dbReference type="OrthoDB" id="9789139at2"/>
<dbReference type="InterPro" id="IPR036895">
    <property type="entry name" value="Uracil-DNA_glycosylase-like_sf"/>
</dbReference>
<feature type="domain" description="Uracil-DNA glycosylase-like" evidence="1">
    <location>
        <begin position="30"/>
        <end position="191"/>
    </location>
</feature>
<evidence type="ECO:0000313" key="3">
    <source>
        <dbReference type="Proteomes" id="UP000327424"/>
    </source>
</evidence>
<dbReference type="Gene3D" id="3.40.470.10">
    <property type="entry name" value="Uracil-DNA glycosylase-like domain"/>
    <property type="match status" value="1"/>
</dbReference>
<dbReference type="KEGG" id="mmaa:FR932_08490"/>
<gene>
    <name evidence="2" type="ORF">FR932_08490</name>
</gene>
<dbReference type="EMBL" id="CP044399">
    <property type="protein sequence ID" value="QFI37888.1"/>
    <property type="molecule type" value="Genomic_DNA"/>
</dbReference>
<accession>A0A5J6WKT3</accession>
<dbReference type="RefSeq" id="WP_019441096.1">
    <property type="nucleotide sequence ID" value="NZ_ALOE01000013.1"/>
</dbReference>
<dbReference type="PANTHER" id="PTHR42160">
    <property type="entry name" value="URACIL-DNA GLYCOSYLASE SUPERFAMILY PROTEIN"/>
    <property type="match status" value="1"/>
</dbReference>
<proteinExistence type="predicted"/>
<evidence type="ECO:0000313" key="2">
    <source>
        <dbReference type="EMBL" id="QFI37888.1"/>
    </source>
</evidence>
<dbReference type="InterPro" id="IPR005122">
    <property type="entry name" value="Uracil-DNA_glycosylase-like"/>
</dbReference>
<dbReference type="CDD" id="cd10033">
    <property type="entry name" value="UDG_like"/>
    <property type="match status" value="1"/>
</dbReference>
<organism evidence="2 3">
    <name type="scientific">Moritella marina ATCC 15381</name>
    <dbReference type="NCBI Taxonomy" id="1202962"/>
    <lineage>
        <taxon>Bacteria</taxon>
        <taxon>Pseudomonadati</taxon>
        <taxon>Pseudomonadota</taxon>
        <taxon>Gammaproteobacteria</taxon>
        <taxon>Alteromonadales</taxon>
        <taxon>Moritellaceae</taxon>
        <taxon>Moritella</taxon>
    </lineage>
</organism>
<sequence length="199" mass="22659">MNQGTLDIIVTDVRKCTLCEPELPLGARPVLQVDTQAKILIAGQAPGIRVHESGIPFSDPSGDRLRQWMGIDYDTFYDGTKIAILPMGFCYPGTGKSGDLPPRPECAKTWRAEILAVMPNIELILVIGVYAQKWHMGDVKQKNLTEIVRHWQDYGPKNWPERLPLPHPSPRNNIWLKKNPWFQQEVIPHLHERVKQLLS</sequence>
<dbReference type="Proteomes" id="UP000327424">
    <property type="component" value="Chromosome"/>
</dbReference>
<dbReference type="AlphaFoldDB" id="A0A5J6WKT3"/>
<dbReference type="SUPFAM" id="SSF52141">
    <property type="entry name" value="Uracil-DNA glycosylase-like"/>
    <property type="match status" value="1"/>
</dbReference>
<dbReference type="PANTHER" id="PTHR42160:SF1">
    <property type="entry name" value="URACIL-DNA GLYCOSYLASE SUPERFAMILY PROTEIN"/>
    <property type="match status" value="1"/>
</dbReference>
<dbReference type="SMART" id="SM00986">
    <property type="entry name" value="UDG"/>
    <property type="match status" value="1"/>
</dbReference>
<dbReference type="SMART" id="SM00987">
    <property type="entry name" value="UreE_C"/>
    <property type="match status" value="1"/>
</dbReference>
<reference evidence="2 3" key="1">
    <citation type="submission" date="2019-09" db="EMBL/GenBank/DDBJ databases">
        <title>Hybrid Assembly of the complete Genome of the Deep-Sea Bacterium Moritella marina from long Nanopore and Illumina reads.</title>
        <authorList>
            <person name="Magin S."/>
            <person name="Georgoulis A."/>
            <person name="Papadimitriou K."/>
            <person name="Iliakis G."/>
            <person name="Vorgias C.E."/>
        </authorList>
    </citation>
    <scope>NUCLEOTIDE SEQUENCE [LARGE SCALE GENOMIC DNA]</scope>
    <source>
        <strain evidence="2 3">MP-1</strain>
    </source>
</reference>
<name>A0A5J6WKT3_MORMI</name>
<evidence type="ECO:0000259" key="1">
    <source>
        <dbReference type="SMART" id="SM00986"/>
    </source>
</evidence>
<protein>
    <submittedName>
        <fullName evidence="2">Uracil-DNA glycosylase family protein</fullName>
    </submittedName>
</protein>